<dbReference type="Pfam" id="PF00079">
    <property type="entry name" value="Serpin"/>
    <property type="match status" value="1"/>
</dbReference>
<dbReference type="SUPFAM" id="SSF56574">
    <property type="entry name" value="Serpins"/>
    <property type="match status" value="1"/>
</dbReference>
<evidence type="ECO:0000256" key="6">
    <source>
        <dbReference type="ARBA" id="ARBA00023180"/>
    </source>
</evidence>
<keyword evidence="4" id="KW-0646">Protease inhibitor</keyword>
<dbReference type="InterPro" id="IPR042178">
    <property type="entry name" value="Serpin_sf_1"/>
</dbReference>
<evidence type="ECO:0000256" key="2">
    <source>
        <dbReference type="ARBA" id="ARBA00009500"/>
    </source>
</evidence>
<dbReference type="GO" id="GO:0005615">
    <property type="term" value="C:extracellular space"/>
    <property type="evidence" value="ECO:0007669"/>
    <property type="project" value="InterPro"/>
</dbReference>
<reference evidence="8" key="2">
    <citation type="submission" date="2014-02" db="EMBL/GenBank/DDBJ databases">
        <title>Intra- and inter-species comparative analysis of male and female Amblyomma americanum serine protease inhibitors (serpins).</title>
        <authorList>
            <person name="Porter L."/>
            <person name="Kim T."/>
            <person name="Radulovic Z."/>
            <person name="Braz G."/>
            <person name="Vaz I.D.S.Jr."/>
            <person name="Mulenga A."/>
        </authorList>
    </citation>
    <scope>NUCLEOTIDE SEQUENCE</scope>
</reference>
<protein>
    <submittedName>
        <fullName evidence="8">Serine protease inhibitor</fullName>
    </submittedName>
</protein>
<evidence type="ECO:0000256" key="3">
    <source>
        <dbReference type="ARBA" id="ARBA00022525"/>
    </source>
</evidence>
<dbReference type="EMBL" id="GAYW01000231">
    <property type="protein sequence ID" value="JAI08747.1"/>
    <property type="molecule type" value="Transcribed_RNA"/>
</dbReference>
<proteinExistence type="inferred from homology"/>
<comment type="similarity">
    <text evidence="2">Belongs to the serpin family.</text>
</comment>
<feature type="domain" description="Serpin" evidence="7">
    <location>
        <begin position="12"/>
        <end position="121"/>
    </location>
</feature>
<evidence type="ECO:0000256" key="5">
    <source>
        <dbReference type="ARBA" id="ARBA00022900"/>
    </source>
</evidence>
<dbReference type="InterPro" id="IPR036186">
    <property type="entry name" value="Serpin_sf"/>
</dbReference>
<dbReference type="Gene3D" id="3.30.497.10">
    <property type="entry name" value="Antithrombin, subunit I, domain 2"/>
    <property type="match status" value="1"/>
</dbReference>
<dbReference type="PANTHER" id="PTHR11461">
    <property type="entry name" value="SERINE PROTEASE INHIBITOR, SERPIN"/>
    <property type="match status" value="1"/>
</dbReference>
<evidence type="ECO:0000259" key="7">
    <source>
        <dbReference type="Pfam" id="PF00079"/>
    </source>
</evidence>
<accession>A0A0E9Y248</accession>
<dbReference type="AlphaFoldDB" id="A0A0E9Y248"/>
<evidence type="ECO:0000256" key="4">
    <source>
        <dbReference type="ARBA" id="ARBA00022690"/>
    </source>
</evidence>
<keyword evidence="5" id="KW-0722">Serine protease inhibitor</keyword>
<evidence type="ECO:0000313" key="8">
    <source>
        <dbReference type="EMBL" id="JAI08747.1"/>
    </source>
</evidence>
<keyword evidence="3" id="KW-0964">Secreted</keyword>
<evidence type="ECO:0000256" key="1">
    <source>
        <dbReference type="ARBA" id="ARBA00004613"/>
    </source>
</evidence>
<comment type="subcellular location">
    <subcellularLocation>
        <location evidence="1">Secreted</location>
    </subcellularLocation>
</comment>
<sequence length="121" mass="13439">MEGHGLGFYLFNVSLEMYIHLASDSPGENIVYSPFSISVLLSMLLAGARGNTAKELSNLLHAGDEAEDNTRRFSQALCSLSTPSVVFRVANRLYSARQYPVREDYATLLEELYRASIESVD</sequence>
<name>A0A0E9Y248_AMBAM</name>
<keyword evidence="6" id="KW-0325">Glycoprotein</keyword>
<dbReference type="PANTHER" id="PTHR11461:SF211">
    <property type="entry name" value="GH10112P-RELATED"/>
    <property type="match status" value="1"/>
</dbReference>
<organism evidence="8">
    <name type="scientific">Amblyomma americanum</name>
    <name type="common">Lone star tick</name>
    <dbReference type="NCBI Taxonomy" id="6943"/>
    <lineage>
        <taxon>Eukaryota</taxon>
        <taxon>Metazoa</taxon>
        <taxon>Ecdysozoa</taxon>
        <taxon>Arthropoda</taxon>
        <taxon>Chelicerata</taxon>
        <taxon>Arachnida</taxon>
        <taxon>Acari</taxon>
        <taxon>Parasitiformes</taxon>
        <taxon>Ixodida</taxon>
        <taxon>Ixodoidea</taxon>
        <taxon>Ixodidae</taxon>
        <taxon>Amblyomminae</taxon>
        <taxon>Amblyomma</taxon>
    </lineage>
</organism>
<dbReference type="GO" id="GO:0004867">
    <property type="term" value="F:serine-type endopeptidase inhibitor activity"/>
    <property type="evidence" value="ECO:0007669"/>
    <property type="project" value="UniProtKB-KW"/>
</dbReference>
<reference evidence="8" key="1">
    <citation type="submission" date="2014-02" db="EMBL/GenBank/DDBJ databases">
        <title>Comparative bioinformatics, temporal and spatial expression analyses of Ixodes scapularis organic anion transporting polypeptides.</title>
        <authorList>
            <person name="Radulovic Z."/>
            <person name="Porter L."/>
            <person name="Kim T."/>
            <person name="Mulenga A."/>
        </authorList>
    </citation>
    <scope>NUCLEOTIDE SEQUENCE</scope>
</reference>
<feature type="non-terminal residue" evidence="8">
    <location>
        <position position="121"/>
    </location>
</feature>
<dbReference type="InterPro" id="IPR000215">
    <property type="entry name" value="Serpin_fam"/>
</dbReference>
<dbReference type="InterPro" id="IPR023796">
    <property type="entry name" value="Serpin_dom"/>
</dbReference>